<dbReference type="InterPro" id="IPR036388">
    <property type="entry name" value="WH-like_DNA-bd_sf"/>
</dbReference>
<sequence>MKKIGLSETEWKLMDALWEEPPKTITQLTKALEEDTGWGKNVIITMLKRLEAKGAVRHEEGERAKQFYPAVSREDTALEETRGFLNRVYNGSLGLMVDAMVNSRSLSDREIEELKEILKKAEEGRNG</sequence>
<evidence type="ECO:0000313" key="5">
    <source>
        <dbReference type="EMBL" id="SEU06123.1"/>
    </source>
</evidence>
<reference evidence="6" key="1">
    <citation type="submission" date="2016-10" db="EMBL/GenBank/DDBJ databases">
        <authorList>
            <person name="Varghese N."/>
            <person name="Submissions S."/>
        </authorList>
    </citation>
    <scope>NUCLEOTIDE SEQUENCE [LARGE SCALE GENOMIC DNA]</scope>
    <source>
        <strain evidence="6">NLAE-zl-G277</strain>
    </source>
</reference>
<dbReference type="Pfam" id="PF03965">
    <property type="entry name" value="Penicillinase_R"/>
    <property type="match status" value="1"/>
</dbReference>
<dbReference type="Proteomes" id="UP000198508">
    <property type="component" value="Unassembled WGS sequence"/>
</dbReference>
<dbReference type="InterPro" id="IPR036390">
    <property type="entry name" value="WH_DNA-bd_sf"/>
</dbReference>
<evidence type="ECO:0000256" key="3">
    <source>
        <dbReference type="ARBA" id="ARBA00023125"/>
    </source>
</evidence>
<dbReference type="GO" id="GO:0045892">
    <property type="term" value="P:negative regulation of DNA-templated transcription"/>
    <property type="evidence" value="ECO:0007669"/>
    <property type="project" value="InterPro"/>
</dbReference>
<keyword evidence="4" id="KW-0804">Transcription</keyword>
<comment type="similarity">
    <text evidence="1">Belongs to the BlaI transcriptional regulatory family.</text>
</comment>
<dbReference type="GeneID" id="93280981"/>
<dbReference type="PIRSF" id="PIRSF019455">
    <property type="entry name" value="CopR_AtkY"/>
    <property type="match status" value="1"/>
</dbReference>
<accession>A0A1I0J8C2</accession>
<evidence type="ECO:0000256" key="1">
    <source>
        <dbReference type="ARBA" id="ARBA00011046"/>
    </source>
</evidence>
<keyword evidence="2" id="KW-0805">Transcription regulation</keyword>
<gene>
    <name evidence="5" type="ORF">SAMN05216313_12752</name>
</gene>
<dbReference type="SUPFAM" id="SSF46785">
    <property type="entry name" value="Winged helix' DNA-binding domain"/>
    <property type="match status" value="1"/>
</dbReference>
<evidence type="ECO:0000256" key="2">
    <source>
        <dbReference type="ARBA" id="ARBA00023015"/>
    </source>
</evidence>
<proteinExistence type="inferred from homology"/>
<evidence type="ECO:0000256" key="4">
    <source>
        <dbReference type="ARBA" id="ARBA00023163"/>
    </source>
</evidence>
<evidence type="ECO:0000313" key="6">
    <source>
        <dbReference type="Proteomes" id="UP000198508"/>
    </source>
</evidence>
<keyword evidence="3" id="KW-0238">DNA-binding</keyword>
<dbReference type="STRING" id="460384.SAMN05216313_12752"/>
<protein>
    <submittedName>
        <fullName evidence="5">Predicted transcriptional regulator</fullName>
    </submittedName>
</protein>
<dbReference type="Gene3D" id="1.10.10.10">
    <property type="entry name" value="Winged helix-like DNA-binding domain superfamily/Winged helix DNA-binding domain"/>
    <property type="match status" value="1"/>
</dbReference>
<dbReference type="RefSeq" id="WP_092368503.1">
    <property type="nucleotide sequence ID" value="NZ_CAJJSN010000019.1"/>
</dbReference>
<dbReference type="AlphaFoldDB" id="A0A1I0J8C2"/>
<keyword evidence="6" id="KW-1185">Reference proteome</keyword>
<dbReference type="EMBL" id="FOIM01000027">
    <property type="protein sequence ID" value="SEU06123.1"/>
    <property type="molecule type" value="Genomic_DNA"/>
</dbReference>
<dbReference type="InterPro" id="IPR005650">
    <property type="entry name" value="BlaI_family"/>
</dbReference>
<organism evidence="5 6">
    <name type="scientific">Enterocloster lavalensis</name>
    <dbReference type="NCBI Taxonomy" id="460384"/>
    <lineage>
        <taxon>Bacteria</taxon>
        <taxon>Bacillati</taxon>
        <taxon>Bacillota</taxon>
        <taxon>Clostridia</taxon>
        <taxon>Lachnospirales</taxon>
        <taxon>Lachnospiraceae</taxon>
        <taxon>Enterocloster</taxon>
    </lineage>
</organism>
<dbReference type="GO" id="GO:0003677">
    <property type="term" value="F:DNA binding"/>
    <property type="evidence" value="ECO:0007669"/>
    <property type="project" value="UniProtKB-KW"/>
</dbReference>
<dbReference type="Gene3D" id="1.10.4040.10">
    <property type="entry name" value="Penicillinase repressor domain"/>
    <property type="match status" value="1"/>
</dbReference>
<name>A0A1I0J8C2_9FIRM</name>